<dbReference type="PANTHER" id="PTHR11439:SF483">
    <property type="entry name" value="PEPTIDE SYNTHASE GLIP-LIKE, PUTATIVE (AFU_ORTHOLOGUE AFUA_3G12920)-RELATED"/>
    <property type="match status" value="1"/>
</dbReference>
<protein>
    <submittedName>
        <fullName evidence="1">Uncharacterized protein</fullName>
    </submittedName>
</protein>
<proteinExistence type="predicted"/>
<comment type="caution">
    <text evidence="1">The sequence shown here is derived from an EMBL/GenBank/DDBJ whole genome shotgun (WGS) entry which is preliminary data.</text>
</comment>
<reference evidence="1 2" key="1">
    <citation type="submission" date="2023-02" db="EMBL/GenBank/DDBJ databases">
        <title>LHISI_Scaffold_Assembly.</title>
        <authorList>
            <person name="Stuart O.P."/>
            <person name="Cleave R."/>
            <person name="Magrath M.J.L."/>
            <person name="Mikheyev A.S."/>
        </authorList>
    </citation>
    <scope>NUCLEOTIDE SEQUENCE [LARGE SCALE GENOMIC DNA]</scope>
    <source>
        <strain evidence="1">Daus_M_001</strain>
        <tissue evidence="1">Leg muscle</tissue>
    </source>
</reference>
<organism evidence="1 2">
    <name type="scientific">Dryococelus australis</name>
    <dbReference type="NCBI Taxonomy" id="614101"/>
    <lineage>
        <taxon>Eukaryota</taxon>
        <taxon>Metazoa</taxon>
        <taxon>Ecdysozoa</taxon>
        <taxon>Arthropoda</taxon>
        <taxon>Hexapoda</taxon>
        <taxon>Insecta</taxon>
        <taxon>Pterygota</taxon>
        <taxon>Neoptera</taxon>
        <taxon>Polyneoptera</taxon>
        <taxon>Phasmatodea</taxon>
        <taxon>Verophasmatodea</taxon>
        <taxon>Anareolatae</taxon>
        <taxon>Phasmatidae</taxon>
        <taxon>Eurycanthinae</taxon>
        <taxon>Dryococelus</taxon>
    </lineage>
</organism>
<dbReference type="EMBL" id="JARBHB010000003">
    <property type="protein sequence ID" value="KAJ8888469.1"/>
    <property type="molecule type" value="Genomic_DNA"/>
</dbReference>
<keyword evidence="2" id="KW-1185">Reference proteome</keyword>
<dbReference type="Proteomes" id="UP001159363">
    <property type="component" value="Chromosome 3"/>
</dbReference>
<evidence type="ECO:0000313" key="2">
    <source>
        <dbReference type="Proteomes" id="UP001159363"/>
    </source>
</evidence>
<name>A0ABQ9HVQ2_9NEOP</name>
<dbReference type="PANTHER" id="PTHR11439">
    <property type="entry name" value="GAG-POL-RELATED RETROTRANSPOSON"/>
    <property type="match status" value="1"/>
</dbReference>
<gene>
    <name evidence="1" type="ORF">PR048_007959</name>
</gene>
<evidence type="ECO:0000313" key="1">
    <source>
        <dbReference type="EMBL" id="KAJ8888469.1"/>
    </source>
</evidence>
<sequence length="186" mass="21278">MENLQEEFKIRIQENPIKFLGTEFAITDNSLHMNQTKTVNELLKDFNMSEAKAASTPAVDTADEEETEINRVFTYRGTARQTSLPVKTRQDISYAVNLCSRKVEKPTNGDITSLKRILKYLKGTSYLGIRFVGDSSTKLIGYCDSDCAGVKTDKEKYYWLCYLLLWGTIQLEHKKATCHRALPYRS</sequence>
<accession>A0ABQ9HVQ2</accession>